<feature type="compositionally biased region" description="Polar residues" evidence="1">
    <location>
        <begin position="251"/>
        <end position="265"/>
    </location>
</feature>
<dbReference type="Proteomes" id="UP000181997">
    <property type="component" value="Unassembled WGS sequence"/>
</dbReference>
<feature type="transmembrane region" description="Helical" evidence="2">
    <location>
        <begin position="20"/>
        <end position="48"/>
    </location>
</feature>
<reference evidence="4" key="1">
    <citation type="submission" date="2016-08" db="EMBL/GenBank/DDBJ databases">
        <authorList>
            <person name="Varghese N."/>
            <person name="Submissions Spin"/>
        </authorList>
    </citation>
    <scope>NUCLEOTIDE SEQUENCE [LARGE SCALE GENOMIC DNA]</scope>
    <source>
        <strain evidence="4">SGD-1123</strain>
    </source>
</reference>
<feature type="region of interest" description="Disordered" evidence="1">
    <location>
        <begin position="171"/>
        <end position="271"/>
    </location>
</feature>
<feature type="compositionally biased region" description="Basic and acidic residues" evidence="1">
    <location>
        <begin position="172"/>
        <end position="201"/>
    </location>
</feature>
<dbReference type="AlphaFoldDB" id="A0A0V8HD20"/>
<proteinExistence type="predicted"/>
<evidence type="ECO:0000256" key="2">
    <source>
        <dbReference type="SAM" id="Phobius"/>
    </source>
</evidence>
<protein>
    <submittedName>
        <fullName evidence="3">Uncharacterized protein</fullName>
    </submittedName>
</protein>
<name>A0A0V8HD20_9BACI</name>
<sequence>MRVIHTESEEVNVKKRKPNVVLGTFLSLFIVYLVSFAMTAAPGTYAWLTSETSATGTITNATTKDLLEFQSSKVRYGEQCRIQHTLKVKNISEMNTTVTVSLSAGSGYESVKSKELKPGQTLTVKPDLPRDSCETESLPYRIQAFHHYVDETYSVSVDTAKLKETIVPAVQEKPEVEKDEEKTKKKEEPPVEQPATEKPEKEEAEEPAAEQPSTDTGQEGEPAEAEEGNPTGQEGEADEPASGDQVEETGASVQAGSNNPSGTIDSEQKEE</sequence>
<dbReference type="OrthoDB" id="2903325at2"/>
<feature type="compositionally biased region" description="Acidic residues" evidence="1">
    <location>
        <begin position="235"/>
        <end position="247"/>
    </location>
</feature>
<evidence type="ECO:0000313" key="3">
    <source>
        <dbReference type="EMBL" id="SCC24287.1"/>
    </source>
</evidence>
<dbReference type="EMBL" id="FMAU01000004">
    <property type="protein sequence ID" value="SCC24287.1"/>
    <property type="molecule type" value="Genomic_DNA"/>
</dbReference>
<dbReference type="RefSeq" id="WP_058299368.1">
    <property type="nucleotide sequence ID" value="NZ_FMAU01000004.1"/>
</dbReference>
<evidence type="ECO:0000313" key="4">
    <source>
        <dbReference type="Proteomes" id="UP000181997"/>
    </source>
</evidence>
<gene>
    <name evidence="3" type="ORF">GA0061094_3390</name>
</gene>
<evidence type="ECO:0000256" key="1">
    <source>
        <dbReference type="SAM" id="MobiDB-lite"/>
    </source>
</evidence>
<organism evidence="3 4">
    <name type="scientific">[Bacillus] enclensis</name>
    <dbReference type="NCBI Taxonomy" id="1402860"/>
    <lineage>
        <taxon>Bacteria</taxon>
        <taxon>Bacillati</taxon>
        <taxon>Bacillota</taxon>
        <taxon>Bacilli</taxon>
        <taxon>Bacillales</taxon>
        <taxon>Bacillaceae</taxon>
        <taxon>Rossellomorea</taxon>
    </lineage>
</organism>
<keyword evidence="4" id="KW-1185">Reference proteome</keyword>
<keyword evidence="2" id="KW-0812">Transmembrane</keyword>
<keyword evidence="2" id="KW-1133">Transmembrane helix</keyword>
<accession>A0A0V8HD20</accession>
<keyword evidence="2" id="KW-0472">Membrane</keyword>